<feature type="compositionally biased region" description="Low complexity" evidence="1">
    <location>
        <begin position="199"/>
        <end position="213"/>
    </location>
</feature>
<dbReference type="PATRIC" id="fig|1265738.3.peg.5640"/>
<accession>M5REA4</accession>
<name>M5REA4_9BACT</name>
<dbReference type="EMBL" id="ANOG01000801">
    <property type="protein sequence ID" value="EMI17411.1"/>
    <property type="molecule type" value="Genomic_DNA"/>
</dbReference>
<feature type="region of interest" description="Disordered" evidence="1">
    <location>
        <begin position="327"/>
        <end position="346"/>
    </location>
</feature>
<evidence type="ECO:0000256" key="1">
    <source>
        <dbReference type="SAM" id="MobiDB-lite"/>
    </source>
</evidence>
<protein>
    <submittedName>
        <fullName evidence="2">Signal peptide protein</fullName>
    </submittedName>
</protein>
<organism evidence="2 3">
    <name type="scientific">Rhodopirellula maiorica SM1</name>
    <dbReference type="NCBI Taxonomy" id="1265738"/>
    <lineage>
        <taxon>Bacteria</taxon>
        <taxon>Pseudomonadati</taxon>
        <taxon>Planctomycetota</taxon>
        <taxon>Planctomycetia</taxon>
        <taxon>Pirellulales</taxon>
        <taxon>Pirellulaceae</taxon>
        <taxon>Novipirellula</taxon>
    </lineage>
</organism>
<dbReference type="Proteomes" id="UP000011991">
    <property type="component" value="Unassembled WGS sequence"/>
</dbReference>
<keyword evidence="3" id="KW-1185">Reference proteome</keyword>
<reference evidence="2 3" key="1">
    <citation type="journal article" date="2013" name="Mar. Genomics">
        <title>Expression of sulfatases in Rhodopirellula baltica and the diversity of sulfatases in the genus Rhodopirellula.</title>
        <authorList>
            <person name="Wegner C.E."/>
            <person name="Richter-Heitmann T."/>
            <person name="Klindworth A."/>
            <person name="Klockow C."/>
            <person name="Richter M."/>
            <person name="Achstetter T."/>
            <person name="Glockner F.O."/>
            <person name="Harder J."/>
        </authorList>
    </citation>
    <scope>NUCLEOTIDE SEQUENCE [LARGE SCALE GENOMIC DNA]</scope>
    <source>
        <strain evidence="2 3">SM1</strain>
    </source>
</reference>
<feature type="region of interest" description="Disordered" evidence="1">
    <location>
        <begin position="167"/>
        <end position="213"/>
    </location>
</feature>
<sequence>MPAPFSEKSLCDIGPSLPAELGKRRQTLANCLHRWPISFVNTVAESSWTRSSPHKNAIFTRSNDQSAWTLRFYLEHPKFQATIMVTIMVATNNTYTGDTLMSKKRLLLASLIAASYCGMPVANADERPSRFYEDDAWYDVSEWFDGNDYNPTDEAIGRWDNETFEYSDNLTSSDQDNDDINDTERNYGDYGYASDTNRSTTASQQSSTSSDDSWFYDYYDDGSGQQTNQDGMTWFSLYQDTNDDGVYDSYTRYRDTDNDGVYDAFTFYSFDSSGDQDQKAQSEAQNKQKELSAKSEEVSGTIDRIKTVDVRGRDHIVAHVKGNDGKATPVDLGVKQDDNSLSEGDELTASGHRMKVGDKSILIATKAKTKSSDLTIDRNGRKYSGQVASTREVTVQGQKHLLAKVKTDNGKSMMVDLGRKDQLSKTPSEGDQVTVQGVPVKVQDRIVLMARTLGEGEDRNEIKREQAKSES</sequence>
<dbReference type="AlphaFoldDB" id="M5REA4"/>
<evidence type="ECO:0000313" key="3">
    <source>
        <dbReference type="Proteomes" id="UP000011991"/>
    </source>
</evidence>
<gene>
    <name evidence="2" type="ORF">RMSM_05640</name>
</gene>
<comment type="caution">
    <text evidence="2">The sequence shown here is derived from an EMBL/GenBank/DDBJ whole genome shotgun (WGS) entry which is preliminary data.</text>
</comment>
<evidence type="ECO:0000313" key="2">
    <source>
        <dbReference type="EMBL" id="EMI17411.1"/>
    </source>
</evidence>
<proteinExistence type="predicted"/>